<evidence type="ECO:0000256" key="1">
    <source>
        <dbReference type="ARBA" id="ARBA00022617"/>
    </source>
</evidence>
<dbReference type="KEGG" id="dfl:DFE_0064"/>
<feature type="domain" description="Cytochrome c" evidence="6">
    <location>
        <begin position="21"/>
        <end position="102"/>
    </location>
</feature>
<evidence type="ECO:0000259" key="6">
    <source>
        <dbReference type="PROSITE" id="PS51007"/>
    </source>
</evidence>
<gene>
    <name evidence="7" type="ORF">DFE_0064</name>
</gene>
<proteinExistence type="predicted"/>
<dbReference type="Pfam" id="PF00034">
    <property type="entry name" value="Cytochrom_C"/>
    <property type="match status" value="1"/>
</dbReference>
<evidence type="ECO:0000313" key="7">
    <source>
        <dbReference type="EMBL" id="BBD06790.1"/>
    </source>
</evidence>
<dbReference type="EMBL" id="AP017378">
    <property type="protein sequence ID" value="BBD06790.1"/>
    <property type="molecule type" value="Genomic_DNA"/>
</dbReference>
<dbReference type="Gene3D" id="1.10.760.10">
    <property type="entry name" value="Cytochrome c-like domain"/>
    <property type="match status" value="1"/>
</dbReference>
<evidence type="ECO:0000313" key="8">
    <source>
        <dbReference type="Proteomes" id="UP000269883"/>
    </source>
</evidence>
<keyword evidence="8" id="KW-1185">Reference proteome</keyword>
<dbReference type="GO" id="GO:0046872">
    <property type="term" value="F:metal ion binding"/>
    <property type="evidence" value="ECO:0007669"/>
    <property type="project" value="UniProtKB-KW"/>
</dbReference>
<dbReference type="InterPro" id="IPR009056">
    <property type="entry name" value="Cyt_c-like_dom"/>
</dbReference>
<feature type="chain" id="PRO_5016285474" evidence="5">
    <location>
        <begin position="25"/>
        <end position="102"/>
    </location>
</feature>
<feature type="signal peptide" evidence="5">
    <location>
        <begin position="1"/>
        <end position="24"/>
    </location>
</feature>
<evidence type="ECO:0000256" key="3">
    <source>
        <dbReference type="ARBA" id="ARBA00023004"/>
    </source>
</evidence>
<dbReference type="AlphaFoldDB" id="A0A2Z6AU95"/>
<dbReference type="GO" id="GO:0020037">
    <property type="term" value="F:heme binding"/>
    <property type="evidence" value="ECO:0007669"/>
    <property type="project" value="InterPro"/>
</dbReference>
<name>A0A2Z6AU95_9BACT</name>
<evidence type="ECO:0000256" key="2">
    <source>
        <dbReference type="ARBA" id="ARBA00022723"/>
    </source>
</evidence>
<organism evidence="7 8">
    <name type="scientific">Desulfovibrio ferrophilus</name>
    <dbReference type="NCBI Taxonomy" id="241368"/>
    <lineage>
        <taxon>Bacteria</taxon>
        <taxon>Pseudomonadati</taxon>
        <taxon>Thermodesulfobacteriota</taxon>
        <taxon>Desulfovibrionia</taxon>
        <taxon>Desulfovibrionales</taxon>
        <taxon>Desulfovibrionaceae</taxon>
        <taxon>Desulfovibrio</taxon>
    </lineage>
</organism>
<keyword evidence="2 4" id="KW-0479">Metal-binding</keyword>
<dbReference type="GO" id="GO:0009055">
    <property type="term" value="F:electron transfer activity"/>
    <property type="evidence" value="ECO:0007669"/>
    <property type="project" value="InterPro"/>
</dbReference>
<dbReference type="Proteomes" id="UP000269883">
    <property type="component" value="Chromosome"/>
</dbReference>
<dbReference type="InterPro" id="IPR036909">
    <property type="entry name" value="Cyt_c-like_dom_sf"/>
</dbReference>
<keyword evidence="3 4" id="KW-0408">Iron</keyword>
<evidence type="ECO:0000256" key="5">
    <source>
        <dbReference type="SAM" id="SignalP"/>
    </source>
</evidence>
<keyword evidence="5" id="KW-0732">Signal</keyword>
<dbReference type="SUPFAM" id="SSF46626">
    <property type="entry name" value="Cytochrome c"/>
    <property type="match status" value="1"/>
</dbReference>
<dbReference type="PROSITE" id="PS51007">
    <property type="entry name" value="CYTC"/>
    <property type="match status" value="1"/>
</dbReference>
<sequence>MKKCIALMSTVVMISALAAATAFADGGELYKRCAGCHGADGSKQAMGVSAPLKGQCSEDLEKKMLGYLDGSYGGAKKMIMTNTLKKLSPEQIKELADHIAGF</sequence>
<protein>
    <submittedName>
        <fullName evidence="7">Cytochrome c class I</fullName>
    </submittedName>
</protein>
<keyword evidence="1 4" id="KW-0349">Heme</keyword>
<evidence type="ECO:0000256" key="4">
    <source>
        <dbReference type="PROSITE-ProRule" id="PRU00433"/>
    </source>
</evidence>
<accession>A0A2Z6AU95</accession>
<reference evidence="7 8" key="1">
    <citation type="journal article" date="2018" name="Sci. Adv.">
        <title>Multi-heme cytochromes provide a pathway for survival in energy-limited environments.</title>
        <authorList>
            <person name="Deng X."/>
            <person name="Dohmae N."/>
            <person name="Nealson K.H."/>
            <person name="Hashimoto K."/>
            <person name="Okamoto A."/>
        </authorList>
    </citation>
    <scope>NUCLEOTIDE SEQUENCE [LARGE SCALE GENOMIC DNA]</scope>
    <source>
        <strain evidence="7 8">IS5</strain>
    </source>
</reference>